<feature type="signal peptide" evidence="9">
    <location>
        <begin position="1"/>
        <end position="21"/>
    </location>
</feature>
<dbReference type="InterPro" id="IPR012291">
    <property type="entry name" value="CBM2_carb-bd_dom_sf"/>
</dbReference>
<dbReference type="OrthoDB" id="9763537at2"/>
<evidence type="ECO:0000256" key="8">
    <source>
        <dbReference type="PIRSR" id="PIRSR625705-1"/>
    </source>
</evidence>
<dbReference type="Pfam" id="PF00728">
    <property type="entry name" value="Glyco_hydro_20"/>
    <property type="match status" value="1"/>
</dbReference>
<comment type="similarity">
    <text evidence="2">Belongs to the glycosyl hydrolase 20 family.</text>
</comment>
<dbReference type="InterPro" id="IPR017853">
    <property type="entry name" value="GH"/>
</dbReference>
<dbReference type="InterPro" id="IPR008965">
    <property type="entry name" value="CBM2/CBM3_carb-bd_dom_sf"/>
</dbReference>
<name>A0A0P7E8T0_9GAMM</name>
<dbReference type="InterPro" id="IPR004866">
    <property type="entry name" value="CHB/HEX_N_dom"/>
</dbReference>
<evidence type="ECO:0000256" key="7">
    <source>
        <dbReference type="ARBA" id="ARBA00033000"/>
    </source>
</evidence>
<dbReference type="SUPFAM" id="SSF81296">
    <property type="entry name" value="E set domains"/>
    <property type="match status" value="1"/>
</dbReference>
<dbReference type="PRINTS" id="PR00738">
    <property type="entry name" value="GLHYDRLASE20"/>
</dbReference>
<dbReference type="Gene3D" id="3.30.379.10">
    <property type="entry name" value="Chitobiase/beta-hexosaminidase domain 2-like"/>
    <property type="match status" value="1"/>
</dbReference>
<dbReference type="PATRIC" id="fig|570156.3.peg.2674"/>
<dbReference type="EMBL" id="LJTC01000004">
    <property type="protein sequence ID" value="KPM84252.1"/>
    <property type="molecule type" value="Genomic_DNA"/>
</dbReference>
<evidence type="ECO:0000256" key="6">
    <source>
        <dbReference type="ARBA" id="ARBA00030512"/>
    </source>
</evidence>
<keyword evidence="5" id="KW-0326">Glycosidase</keyword>
<dbReference type="Pfam" id="PF03173">
    <property type="entry name" value="CHB_HEX"/>
    <property type="match status" value="1"/>
</dbReference>
<dbReference type="Proteomes" id="UP000050378">
    <property type="component" value="Unassembled WGS sequence"/>
</dbReference>
<evidence type="ECO:0000256" key="2">
    <source>
        <dbReference type="ARBA" id="ARBA00006285"/>
    </source>
</evidence>
<protein>
    <recommendedName>
        <fullName evidence="3">beta-N-acetylhexosaminidase</fullName>
        <ecNumber evidence="3">3.2.1.52</ecNumber>
    </recommendedName>
    <alternativeName>
        <fullName evidence="6">Beta-N-acetylhexosaminidase</fullName>
    </alternativeName>
    <alternativeName>
        <fullName evidence="7">N-acetyl-beta-glucosaminidase</fullName>
    </alternativeName>
</protein>
<dbReference type="InterPro" id="IPR029018">
    <property type="entry name" value="Hex-like_dom2"/>
</dbReference>
<evidence type="ECO:0000256" key="4">
    <source>
        <dbReference type="ARBA" id="ARBA00022801"/>
    </source>
</evidence>
<dbReference type="InterPro" id="IPR013783">
    <property type="entry name" value="Ig-like_fold"/>
</dbReference>
<accession>A0A0P7E8T0</accession>
<feature type="chain" id="PRO_5006138368" description="beta-N-acetylhexosaminidase" evidence="9">
    <location>
        <begin position="22"/>
        <end position="882"/>
    </location>
</feature>
<evidence type="ECO:0000256" key="1">
    <source>
        <dbReference type="ARBA" id="ARBA00001231"/>
    </source>
</evidence>
<feature type="domain" description="Chitobiase/beta-hexosaminidases N-terminal" evidence="10">
    <location>
        <begin position="33"/>
        <end position="188"/>
    </location>
</feature>
<reference evidence="11 12" key="1">
    <citation type="submission" date="2015-09" db="EMBL/GenBank/DDBJ databases">
        <title>Draft Genome Sequence of Pseudoalteromonas lipolytica UCD-48B.</title>
        <authorList>
            <person name="Krusor M."/>
            <person name="Coil D.A."/>
            <person name="Lang J.M."/>
            <person name="Eisen J.A."/>
            <person name="Alexiev A."/>
        </authorList>
    </citation>
    <scope>NUCLEOTIDE SEQUENCE [LARGE SCALE GENOMIC DNA]</scope>
    <source>
        <strain evidence="11 12">UCD-48B</strain>
    </source>
</reference>
<sequence>MDFKKSLFAVMLATAPLMASAALTQSQVDQFAKGTELLFSVEDNFRNKDAGFLGKITLNNGSDVALPAGESDWQLYIHSVRKISTEHVAGLNIEHVNGDLHRIVPTSSFKGLAAGESLELPFDAQVWIVAYSDFMPRAFFVSGKNKPAVFANTDTEDFKQFVTPFTRENQLRRYNEPKDLSVLATAKVRFERNSTDKVSISKDDALKRIIPKPRKVDFNRGSATLNNNWQISYQGQLKHEVMVFMQDLQDDYGISLKAQPDHINVGKDKVIRLKVDPKLNNAKAESYTLEIDDEVITIVGSDNAGVFYAMQSLLNLIPANSQGSASLPQLELEDSPRYGWRGMHYDNGRNYHGKEAMFKLVEQMARYKMNKLHWHFSEDEGWRLEIPGLPELTDVGGYRCFDLEERECLLTQLGTGPFKSGSGNGYLKRDEFVELLKFAKDRHIQIIPEVEGPGHARASIKAMEARYHNMLEEAEKAAKNNIKTRSANKEIQHIDMGPATQYLLTDPKDTSVYMTVQNYKDNSMNVCMDSTYAFLDKVTYELQQMYREAGVQLKNLHIGGDEVGAGSWIGSPICQALFADPNNGVAGPADLKPYFTQRVATLLEKRGISPGIWEDGIMYDRENSFKRDEFPNKTFTVNTWDNIWEWGVADRAYRLANAGYQVVLSHGTHLYFDHPYEASPEERGYYWATRYTDTKKAFNYMPDDVYANADYTRTREPIVNLEALVGRPLPKLEKPENILGMQGQVWSETIRTEEQVLAMIFPRILSVAERAWHKADWEGESVDIKKQAKDWAEFSSAVGLKELEKLAKDGINLHLPVPGGVIENGKLYANSAFAYLSIEYSLDNGQSWQTYAEPVKVDNNTKVALRTRLNAQQTSRVTVVGE</sequence>
<dbReference type="Pfam" id="PF02838">
    <property type="entry name" value="Glyco_hydro_20b"/>
    <property type="match status" value="1"/>
</dbReference>
<dbReference type="InterPro" id="IPR004867">
    <property type="entry name" value="CHB_C_dom"/>
</dbReference>
<dbReference type="Gene3D" id="3.20.20.80">
    <property type="entry name" value="Glycosidases"/>
    <property type="match status" value="1"/>
</dbReference>
<proteinExistence type="inferred from homology"/>
<feature type="active site" description="Proton donor" evidence="8">
    <location>
        <position position="562"/>
    </location>
</feature>
<dbReference type="GO" id="GO:0004563">
    <property type="term" value="F:beta-N-acetylhexosaminidase activity"/>
    <property type="evidence" value="ECO:0007669"/>
    <property type="project" value="UniProtKB-EC"/>
</dbReference>
<dbReference type="SUPFAM" id="SSF51445">
    <property type="entry name" value="(Trans)glycosidases"/>
    <property type="match status" value="1"/>
</dbReference>
<dbReference type="PANTHER" id="PTHR22600">
    <property type="entry name" value="BETA-HEXOSAMINIDASE"/>
    <property type="match status" value="1"/>
</dbReference>
<comment type="catalytic activity">
    <reaction evidence="1">
        <text>Hydrolysis of terminal non-reducing N-acetyl-D-hexosamine residues in N-acetyl-beta-D-hexosaminides.</text>
        <dbReference type="EC" id="3.2.1.52"/>
    </reaction>
</comment>
<dbReference type="RefSeq" id="WP_054552507.1">
    <property type="nucleotide sequence ID" value="NZ_LJTC01000004.1"/>
</dbReference>
<dbReference type="InterPro" id="IPR015882">
    <property type="entry name" value="HEX_bac_N"/>
</dbReference>
<evidence type="ECO:0000313" key="12">
    <source>
        <dbReference type="Proteomes" id="UP000050378"/>
    </source>
</evidence>
<dbReference type="Pfam" id="PF03174">
    <property type="entry name" value="CHB_HEX_C"/>
    <property type="match status" value="1"/>
</dbReference>
<dbReference type="SMART" id="SM01081">
    <property type="entry name" value="CHB_HEX"/>
    <property type="match status" value="1"/>
</dbReference>
<dbReference type="GO" id="GO:0030203">
    <property type="term" value="P:glycosaminoglycan metabolic process"/>
    <property type="evidence" value="ECO:0007669"/>
    <property type="project" value="TreeGrafter"/>
</dbReference>
<dbReference type="Gene3D" id="2.60.40.10">
    <property type="entry name" value="Immunoglobulins"/>
    <property type="match status" value="1"/>
</dbReference>
<dbReference type="InterPro" id="IPR015883">
    <property type="entry name" value="Glyco_hydro_20_cat"/>
</dbReference>
<evidence type="ECO:0000256" key="5">
    <source>
        <dbReference type="ARBA" id="ARBA00023295"/>
    </source>
</evidence>
<dbReference type="STRING" id="570156.AOG27_08085"/>
<comment type="caution">
    <text evidence="11">The sequence shown here is derived from an EMBL/GenBank/DDBJ whole genome shotgun (WGS) entry which is preliminary data.</text>
</comment>
<dbReference type="CDD" id="cd02847">
    <property type="entry name" value="E_set_Chitobiase_C"/>
    <property type="match status" value="1"/>
</dbReference>
<dbReference type="AlphaFoldDB" id="A0A0P7E8T0"/>
<dbReference type="GO" id="GO:0016020">
    <property type="term" value="C:membrane"/>
    <property type="evidence" value="ECO:0007669"/>
    <property type="project" value="TreeGrafter"/>
</dbReference>
<organism evidence="11 12">
    <name type="scientific">Pseudoalteromonas lipolytica</name>
    <dbReference type="NCBI Taxonomy" id="570156"/>
    <lineage>
        <taxon>Bacteria</taxon>
        <taxon>Pseudomonadati</taxon>
        <taxon>Pseudomonadota</taxon>
        <taxon>Gammaproteobacteria</taxon>
        <taxon>Alteromonadales</taxon>
        <taxon>Pseudoalteromonadaceae</taxon>
        <taxon>Pseudoalteromonas</taxon>
    </lineage>
</organism>
<keyword evidence="4" id="KW-0378">Hydrolase</keyword>
<dbReference type="CDD" id="cd06569">
    <property type="entry name" value="GH20_Sm-chitobiase-like"/>
    <property type="match status" value="1"/>
</dbReference>
<dbReference type="GO" id="GO:0030247">
    <property type="term" value="F:polysaccharide binding"/>
    <property type="evidence" value="ECO:0007669"/>
    <property type="project" value="InterPro"/>
</dbReference>
<evidence type="ECO:0000313" key="11">
    <source>
        <dbReference type="EMBL" id="KPM84252.1"/>
    </source>
</evidence>
<dbReference type="InterPro" id="IPR014756">
    <property type="entry name" value="Ig_E-set"/>
</dbReference>
<dbReference type="InterPro" id="IPR025705">
    <property type="entry name" value="Beta_hexosaminidase_sua/sub"/>
</dbReference>
<dbReference type="SUPFAM" id="SSF55545">
    <property type="entry name" value="beta-N-acetylhexosaminidase-like domain"/>
    <property type="match status" value="1"/>
</dbReference>
<evidence type="ECO:0000256" key="3">
    <source>
        <dbReference type="ARBA" id="ARBA00012663"/>
    </source>
</evidence>
<evidence type="ECO:0000259" key="10">
    <source>
        <dbReference type="SMART" id="SM01081"/>
    </source>
</evidence>
<evidence type="ECO:0000256" key="9">
    <source>
        <dbReference type="SAM" id="SignalP"/>
    </source>
</evidence>
<keyword evidence="9" id="KW-0732">Signal</keyword>
<dbReference type="SUPFAM" id="SSF49384">
    <property type="entry name" value="Carbohydrate-binding domain"/>
    <property type="match status" value="1"/>
</dbReference>
<dbReference type="PANTHER" id="PTHR22600:SF57">
    <property type="entry name" value="BETA-N-ACETYLHEXOSAMINIDASE"/>
    <property type="match status" value="1"/>
</dbReference>
<dbReference type="Gene3D" id="2.60.40.290">
    <property type="match status" value="1"/>
</dbReference>
<gene>
    <name evidence="11" type="ORF">AOG27_08085</name>
</gene>
<dbReference type="EC" id="3.2.1.52" evidence="3"/>
<dbReference type="GO" id="GO:0005975">
    <property type="term" value="P:carbohydrate metabolic process"/>
    <property type="evidence" value="ECO:0007669"/>
    <property type="project" value="InterPro"/>
</dbReference>